<accession>A0A1V0QG52</accession>
<keyword evidence="1" id="KW-1133">Transmembrane helix</keyword>
<gene>
    <name evidence="2" type="primary">SWPV2-090</name>
</gene>
<dbReference type="Proteomes" id="UP000319767">
    <property type="component" value="Segment"/>
</dbReference>
<evidence type="ECO:0000313" key="2">
    <source>
        <dbReference type="EMBL" id="ARE67313.1"/>
    </source>
</evidence>
<evidence type="ECO:0000256" key="1">
    <source>
        <dbReference type="SAM" id="Phobius"/>
    </source>
</evidence>
<feature type="transmembrane region" description="Helical" evidence="1">
    <location>
        <begin position="6"/>
        <end position="24"/>
    </location>
</feature>
<keyword evidence="1" id="KW-0812">Transmembrane</keyword>
<proteinExistence type="predicted"/>
<name>A0A1V0QG52_CNPV</name>
<protein>
    <submittedName>
        <fullName evidence="2">SWPV2-ORF090</fullName>
    </submittedName>
</protein>
<reference evidence="2" key="1">
    <citation type="journal article" date="2017" name="BMC Genomics">
        <title>Genomic characterization of two novel pathogenic avipoxviruses isolated from pacific shearwaters (Ardenna spp.).</title>
        <authorList>
            <person name="Sarker S."/>
            <person name="Das S."/>
            <person name="Lavers J.L."/>
            <person name="Hutton I."/>
            <person name="Helbig K."/>
            <person name="Imbery J."/>
            <person name="Upton C."/>
            <person name="Raidal S.R."/>
        </authorList>
    </citation>
    <scope>NUCLEOTIDE SEQUENCE [LARGE SCALE GENOMIC DNA]</scope>
    <source>
        <strain evidence="2">SWPV-2</strain>
    </source>
</reference>
<dbReference type="EMBL" id="KX857215">
    <property type="protein sequence ID" value="ARE67313.1"/>
    <property type="molecule type" value="Genomic_DNA"/>
</dbReference>
<keyword evidence="1" id="KW-0472">Membrane</keyword>
<sequence length="45" mass="5089">MERLSIIVMIMLIINLICSTVLVYKADQLLNKLVVCNTMQDAYSA</sequence>
<organism evidence="2">
    <name type="scientific">Shearwaterpox virus</name>
    <dbReference type="NCBI Taxonomy" id="1974596"/>
    <lineage>
        <taxon>Viruses</taxon>
        <taxon>Varidnaviria</taxon>
        <taxon>Bamfordvirae</taxon>
        <taxon>Nucleocytoviricota</taxon>
        <taxon>Pokkesviricetes</taxon>
        <taxon>Chitovirales</taxon>
        <taxon>Poxviridae</taxon>
        <taxon>Chordopoxvirinae</taxon>
        <taxon>Avipoxvirus</taxon>
        <taxon>Avipoxvirus canarypox</taxon>
        <taxon>Canarypox virus</taxon>
    </lineage>
</organism>